<evidence type="ECO:0000313" key="3">
    <source>
        <dbReference type="EMBL" id="KAJ6250197.1"/>
    </source>
</evidence>
<gene>
    <name evidence="3" type="ORF">M0813_16252</name>
    <name evidence="2" type="ORF">M0813_22490</name>
</gene>
<dbReference type="Proteomes" id="UP001150062">
    <property type="component" value="Unassembled WGS sequence"/>
</dbReference>
<organism evidence="2 4">
    <name type="scientific">Anaeramoeba flamelloides</name>
    <dbReference type="NCBI Taxonomy" id="1746091"/>
    <lineage>
        <taxon>Eukaryota</taxon>
        <taxon>Metamonada</taxon>
        <taxon>Anaeramoebidae</taxon>
        <taxon>Anaeramoeba</taxon>
    </lineage>
</organism>
<accession>A0ABQ8YCR1</accession>
<proteinExistence type="predicted"/>
<dbReference type="EMBL" id="JAOAOG010000175">
    <property type="protein sequence ID" value="KAJ6242352.1"/>
    <property type="molecule type" value="Genomic_DNA"/>
</dbReference>
<sequence length="110" mass="12973">MEEIQFIKNKNKENSLKDNISTENLNQFEENENEIEKKPEKEKEKENSTNKEELLLKSKGNNQTKLNFKKITKKCQGMTKLNTQCGKLTKNQDGFCNFHRDQNGELNDQY</sequence>
<evidence type="ECO:0000313" key="2">
    <source>
        <dbReference type="EMBL" id="KAJ6242352.1"/>
    </source>
</evidence>
<keyword evidence="4" id="KW-1185">Reference proteome</keyword>
<protein>
    <submittedName>
        <fullName evidence="2">Uncharacterized protein</fullName>
    </submittedName>
</protein>
<feature type="region of interest" description="Disordered" evidence="1">
    <location>
        <begin position="17"/>
        <end position="61"/>
    </location>
</feature>
<comment type="caution">
    <text evidence="2">The sequence shown here is derived from an EMBL/GenBank/DDBJ whole genome shotgun (WGS) entry which is preliminary data.</text>
</comment>
<evidence type="ECO:0000256" key="1">
    <source>
        <dbReference type="SAM" id="MobiDB-lite"/>
    </source>
</evidence>
<feature type="compositionally biased region" description="Basic and acidic residues" evidence="1">
    <location>
        <begin position="34"/>
        <end position="56"/>
    </location>
</feature>
<name>A0ABQ8YCR1_9EUKA</name>
<reference evidence="2" key="1">
    <citation type="submission" date="2022-08" db="EMBL/GenBank/DDBJ databases">
        <title>Novel sulfate-reducing endosymbionts in the free-living metamonad Anaeramoeba.</title>
        <authorList>
            <person name="Jerlstrom-Hultqvist J."/>
            <person name="Cepicka I."/>
            <person name="Gallot-Lavallee L."/>
            <person name="Salas-Leiva D."/>
            <person name="Curtis B.A."/>
            <person name="Zahonova K."/>
            <person name="Pipaliya S."/>
            <person name="Dacks J."/>
            <person name="Roger A.J."/>
        </authorList>
    </citation>
    <scope>NUCLEOTIDE SEQUENCE</scope>
    <source>
        <strain evidence="2">Schooner1</strain>
    </source>
</reference>
<evidence type="ECO:0000313" key="4">
    <source>
        <dbReference type="Proteomes" id="UP001150062"/>
    </source>
</evidence>
<dbReference type="EMBL" id="JAOAOG010000084">
    <property type="protein sequence ID" value="KAJ6250197.1"/>
    <property type="molecule type" value="Genomic_DNA"/>
</dbReference>